<dbReference type="PANTHER" id="PTHR11103:SF18">
    <property type="entry name" value="SLR1189 PROTEIN"/>
    <property type="match status" value="1"/>
</dbReference>
<dbReference type="EMBL" id="MNPJ01000020">
    <property type="protein sequence ID" value="OQS54341.1"/>
    <property type="molecule type" value="Genomic_DNA"/>
</dbReference>
<keyword evidence="2 3" id="KW-0808">Transferase</keyword>
<dbReference type="InterPro" id="IPR036589">
    <property type="entry name" value="HCY_dom_sf"/>
</dbReference>
<dbReference type="PROSITE" id="PS50970">
    <property type="entry name" value="HCY"/>
    <property type="match status" value="1"/>
</dbReference>
<dbReference type="AlphaFoldDB" id="A0A1W0E545"/>
<dbReference type="GO" id="GO:0032259">
    <property type="term" value="P:methylation"/>
    <property type="evidence" value="ECO:0007669"/>
    <property type="project" value="UniProtKB-KW"/>
</dbReference>
<accession>A0A1W0E545</accession>
<evidence type="ECO:0000256" key="1">
    <source>
        <dbReference type="ARBA" id="ARBA00022603"/>
    </source>
</evidence>
<comment type="caution">
    <text evidence="5">The sequence shown here is derived from an EMBL/GenBank/DDBJ whole genome shotgun (WGS) entry which is preliminary data.</text>
</comment>
<keyword evidence="3" id="KW-0862">Zinc</keyword>
<dbReference type="Pfam" id="PF02574">
    <property type="entry name" value="S-methyl_trans"/>
    <property type="match status" value="1"/>
</dbReference>
<feature type="domain" description="Hcy-binding" evidence="4">
    <location>
        <begin position="1"/>
        <end position="299"/>
    </location>
</feature>
<evidence type="ECO:0000259" key="4">
    <source>
        <dbReference type="PROSITE" id="PS50970"/>
    </source>
</evidence>
<evidence type="ECO:0000256" key="3">
    <source>
        <dbReference type="PROSITE-ProRule" id="PRU00333"/>
    </source>
</evidence>
<feature type="binding site" evidence="3">
    <location>
        <position position="285"/>
    </location>
    <ligand>
        <name>Zn(2+)</name>
        <dbReference type="ChEBI" id="CHEBI:29105"/>
    </ligand>
</feature>
<reference evidence="5 6" key="1">
    <citation type="journal article" date="2017" name="Environ. Microbiol.">
        <title>Decay of the glycolytic pathway and adaptation to intranuclear parasitism within Enterocytozoonidae microsporidia.</title>
        <authorList>
            <person name="Wiredu Boakye D."/>
            <person name="Jaroenlak P."/>
            <person name="Prachumwat A."/>
            <person name="Williams T.A."/>
            <person name="Bateman K.S."/>
            <person name="Itsathitphaisarn O."/>
            <person name="Sritunyalucksana K."/>
            <person name="Paszkiewicz K.H."/>
            <person name="Moore K.A."/>
            <person name="Stentiford G.D."/>
            <person name="Williams B.A."/>
        </authorList>
    </citation>
    <scope>NUCLEOTIDE SEQUENCE [LARGE SCALE GENOMIC DNA]</scope>
    <source>
        <strain evidence="5 6">TH1</strain>
    </source>
</reference>
<name>A0A1W0E545_9MICR</name>
<feature type="binding site" evidence="3">
    <location>
        <position position="213"/>
    </location>
    <ligand>
        <name>Zn(2+)</name>
        <dbReference type="ChEBI" id="CHEBI:29105"/>
    </ligand>
</feature>
<dbReference type="STRING" id="646526.A0A1W0E545"/>
<dbReference type="Proteomes" id="UP000192758">
    <property type="component" value="Unassembled WGS sequence"/>
</dbReference>
<evidence type="ECO:0000313" key="5">
    <source>
        <dbReference type="EMBL" id="OQS54341.1"/>
    </source>
</evidence>
<keyword evidence="6" id="KW-1185">Reference proteome</keyword>
<keyword evidence="1 3" id="KW-0489">Methyltransferase</keyword>
<dbReference type="Gene3D" id="3.20.20.330">
    <property type="entry name" value="Homocysteine-binding-like domain"/>
    <property type="match status" value="1"/>
</dbReference>
<dbReference type="OrthoDB" id="261426at2759"/>
<dbReference type="SUPFAM" id="SSF82282">
    <property type="entry name" value="Homocysteine S-methyltransferase"/>
    <property type="match status" value="1"/>
</dbReference>
<comment type="cofactor">
    <cofactor evidence="3">
        <name>Zn(2+)</name>
        <dbReference type="ChEBI" id="CHEBI:29105"/>
    </cofactor>
</comment>
<dbReference type="VEuPathDB" id="MicrosporidiaDB:EHP00_1689"/>
<sequence length="311" mass="34916">MINFTSKKSIVLLDGGVGSEMFIRSPNHLKQYWGNAAFIENGNEILKSVHLDFYKAGSQIAIANSYLGVKSRLSRKDKFPLTAEEICKMAVDVANEACKENGSGLVAGSLGPLFNSYRPDQDNLCSFEEQVEIYLEYLRNLSEADLFIFETVASIHHARVILETIKKSNLSKPVWISFNVDDIDGLKLRSGEMLSDVRFIADSGLVDAVLINCSKPESISKALKVFKTFGIPFGAYGNAFEDVNVFIKSVDYNKVERRKDLNHQVYADFVIDWIEQGAQIVGGCCEIDPEYISVITKRIRENGYELKKLRK</sequence>
<dbReference type="InterPro" id="IPR003726">
    <property type="entry name" value="HCY_dom"/>
</dbReference>
<organism evidence="5 6">
    <name type="scientific">Ecytonucleospora hepatopenaei</name>
    <dbReference type="NCBI Taxonomy" id="646526"/>
    <lineage>
        <taxon>Eukaryota</taxon>
        <taxon>Fungi</taxon>
        <taxon>Fungi incertae sedis</taxon>
        <taxon>Microsporidia</taxon>
        <taxon>Enterocytozoonidae</taxon>
        <taxon>Ecytonucleospora</taxon>
    </lineage>
</organism>
<feature type="binding site" evidence="3">
    <location>
        <position position="284"/>
    </location>
    <ligand>
        <name>Zn(2+)</name>
        <dbReference type="ChEBI" id="CHEBI:29105"/>
    </ligand>
</feature>
<evidence type="ECO:0000313" key="6">
    <source>
        <dbReference type="Proteomes" id="UP000192758"/>
    </source>
</evidence>
<dbReference type="GO" id="GO:0046872">
    <property type="term" value="F:metal ion binding"/>
    <property type="evidence" value="ECO:0007669"/>
    <property type="project" value="UniProtKB-KW"/>
</dbReference>
<keyword evidence="3" id="KW-0479">Metal-binding</keyword>
<dbReference type="GO" id="GO:0008168">
    <property type="term" value="F:methyltransferase activity"/>
    <property type="evidence" value="ECO:0007669"/>
    <property type="project" value="UniProtKB-UniRule"/>
</dbReference>
<gene>
    <name evidence="5" type="primary">mmuM</name>
    <name evidence="5" type="ORF">EHP00_1689</name>
</gene>
<protein>
    <submittedName>
        <fullName evidence="5">MmuM</fullName>
    </submittedName>
</protein>
<evidence type="ECO:0000256" key="2">
    <source>
        <dbReference type="ARBA" id="ARBA00022679"/>
    </source>
</evidence>
<proteinExistence type="predicted"/>
<dbReference type="PANTHER" id="PTHR11103">
    <property type="entry name" value="SLR1189 PROTEIN"/>
    <property type="match status" value="1"/>
</dbReference>